<dbReference type="PANTHER" id="PTHR42697">
    <property type="entry name" value="ENDONUCLEASE 8"/>
    <property type="match status" value="1"/>
</dbReference>
<evidence type="ECO:0000256" key="3">
    <source>
        <dbReference type="ARBA" id="ARBA00022833"/>
    </source>
</evidence>
<dbReference type="SMART" id="SM01232">
    <property type="entry name" value="H2TH"/>
    <property type="match status" value="1"/>
</dbReference>
<evidence type="ECO:0000259" key="6">
    <source>
        <dbReference type="PROSITE" id="PS51066"/>
    </source>
</evidence>
<dbReference type="Pfam" id="PF06831">
    <property type="entry name" value="H2TH"/>
    <property type="match status" value="1"/>
</dbReference>
<evidence type="ECO:0000256" key="1">
    <source>
        <dbReference type="ARBA" id="ARBA00022723"/>
    </source>
</evidence>
<dbReference type="AlphaFoldDB" id="A0A829M451"/>
<dbReference type="InterPro" id="IPR000214">
    <property type="entry name" value="Znf_DNA_glyclase/AP_lyase"/>
</dbReference>
<keyword evidence="3" id="KW-0862">Zinc</keyword>
<dbReference type="EMBL" id="AYTF01000002">
    <property type="protein sequence ID" value="ESV60994.1"/>
    <property type="molecule type" value="Genomic_DNA"/>
</dbReference>
<dbReference type="SUPFAM" id="SSF46946">
    <property type="entry name" value="S13-like H2TH domain"/>
    <property type="match status" value="1"/>
</dbReference>
<reference evidence="7 8" key="1">
    <citation type="journal article" date="2014" name="Emerg. Infect. Dis.">
        <title>High-level Relatedness among Mycobacterium abscessus subsp. massiliense Strains from Widely Separated Outbreaks.</title>
        <authorList>
            <person name="Tettelin H."/>
            <person name="Davidson R.M."/>
            <person name="Agrawal S."/>
            <person name="Aitken M.L."/>
            <person name="Shallom S."/>
            <person name="Hasan N.A."/>
            <person name="Strong M."/>
            <person name="Nogueira de Moura V.C."/>
            <person name="De Groote M.A."/>
            <person name="Duarte R.S."/>
            <person name="Hine E."/>
            <person name="Parankush S."/>
            <person name="Su Q."/>
            <person name="Daugherty S.C."/>
            <person name="Fraser C.M."/>
            <person name="Brown-Elliott B.A."/>
            <person name="Wallace R.J.Jr."/>
            <person name="Holland S.M."/>
            <person name="Sampaio E.P."/>
            <person name="Olivier K.N."/>
            <person name="Jackson M."/>
            <person name="Zelazny A.M."/>
        </authorList>
    </citation>
    <scope>NUCLEOTIDE SEQUENCE [LARGE SCALE GENOMIC DNA]</scope>
    <source>
        <strain evidence="7 8">MAB_091912_2446</strain>
    </source>
</reference>
<accession>A0A829M451</accession>
<dbReference type="GO" id="GO:0000703">
    <property type="term" value="F:oxidized pyrimidine nucleobase lesion DNA N-glycosylase activity"/>
    <property type="evidence" value="ECO:0007669"/>
    <property type="project" value="TreeGrafter"/>
</dbReference>
<dbReference type="Proteomes" id="UP000018502">
    <property type="component" value="Unassembled WGS sequence"/>
</dbReference>
<protein>
    <submittedName>
        <fullName evidence="7">Formamidopyrimidine-DNA glycosylase H2TH domain protein</fullName>
    </submittedName>
</protein>
<evidence type="ECO:0000256" key="2">
    <source>
        <dbReference type="ARBA" id="ARBA00022771"/>
    </source>
</evidence>
<dbReference type="InterPro" id="IPR015887">
    <property type="entry name" value="DNA_glyclase_Znf_dom_DNA_BS"/>
</dbReference>
<dbReference type="Gene3D" id="1.10.8.50">
    <property type="match status" value="1"/>
</dbReference>
<keyword evidence="2 5" id="KW-0863">Zinc-finger</keyword>
<dbReference type="GO" id="GO:0006284">
    <property type="term" value="P:base-excision repair"/>
    <property type="evidence" value="ECO:0007669"/>
    <property type="project" value="InterPro"/>
</dbReference>
<evidence type="ECO:0000313" key="7">
    <source>
        <dbReference type="EMBL" id="ESV60994.1"/>
    </source>
</evidence>
<sequence>MAVGISLGILDVVDRGREGNVVGHLGPDLLGTDWDPGVAVERLIARSDEALSAALLDQRIMAGIGNVYSNELCFLAGLLPTTAVGRLEDPAGLVERAHTLMHANKDSYRRTTTGDPRPGRELWVYGRQEKPCRRCGTPIARDQGLPRVAYWCPNCQR</sequence>
<evidence type="ECO:0000313" key="8">
    <source>
        <dbReference type="Proteomes" id="UP000018502"/>
    </source>
</evidence>
<dbReference type="InterPro" id="IPR015886">
    <property type="entry name" value="H2TH_FPG"/>
</dbReference>
<evidence type="ECO:0000256" key="5">
    <source>
        <dbReference type="PROSITE-ProRule" id="PRU00391"/>
    </source>
</evidence>
<feature type="domain" description="FPG-type" evidence="6">
    <location>
        <begin position="123"/>
        <end position="157"/>
    </location>
</feature>
<comment type="catalytic activity">
    <reaction evidence="4">
        <text>2'-deoxyribonucleotide-(2'-deoxyribose 5'-phosphate)-2'-deoxyribonucleotide-DNA = a 3'-end 2'-deoxyribonucleotide-(2,3-dehydro-2,3-deoxyribose 5'-phosphate)-DNA + a 5'-end 5'-phospho-2'-deoxyribonucleoside-DNA + H(+)</text>
        <dbReference type="Rhea" id="RHEA:66592"/>
        <dbReference type="Rhea" id="RHEA-COMP:13180"/>
        <dbReference type="Rhea" id="RHEA-COMP:16897"/>
        <dbReference type="Rhea" id="RHEA-COMP:17067"/>
        <dbReference type="ChEBI" id="CHEBI:15378"/>
        <dbReference type="ChEBI" id="CHEBI:136412"/>
        <dbReference type="ChEBI" id="CHEBI:157695"/>
        <dbReference type="ChEBI" id="CHEBI:167181"/>
        <dbReference type="EC" id="4.2.99.18"/>
    </reaction>
</comment>
<dbReference type="SUPFAM" id="SSF57716">
    <property type="entry name" value="Glucocorticoid receptor-like (DNA-binding domain)"/>
    <property type="match status" value="1"/>
</dbReference>
<dbReference type="InterPro" id="IPR010663">
    <property type="entry name" value="Znf_FPG/IleRS"/>
</dbReference>
<name>A0A829M451_9MYCO</name>
<proteinExistence type="predicted"/>
<dbReference type="Pfam" id="PF06827">
    <property type="entry name" value="zf-FPG_IleRS"/>
    <property type="match status" value="1"/>
</dbReference>
<evidence type="ECO:0000256" key="4">
    <source>
        <dbReference type="ARBA" id="ARBA00044632"/>
    </source>
</evidence>
<keyword evidence="1" id="KW-0479">Metal-binding</keyword>
<organism evidence="7 8">
    <name type="scientific">Mycobacteroides abscessus MAB_091912_2446</name>
    <dbReference type="NCBI Taxonomy" id="1335414"/>
    <lineage>
        <taxon>Bacteria</taxon>
        <taxon>Bacillati</taxon>
        <taxon>Actinomycetota</taxon>
        <taxon>Actinomycetes</taxon>
        <taxon>Mycobacteriales</taxon>
        <taxon>Mycobacteriaceae</taxon>
        <taxon>Mycobacteroides</taxon>
        <taxon>Mycobacteroides abscessus</taxon>
    </lineage>
</organism>
<dbReference type="PROSITE" id="PS51066">
    <property type="entry name" value="ZF_FPG_2"/>
    <property type="match status" value="1"/>
</dbReference>
<dbReference type="GO" id="GO:0008270">
    <property type="term" value="F:zinc ion binding"/>
    <property type="evidence" value="ECO:0007669"/>
    <property type="project" value="UniProtKB-KW"/>
</dbReference>
<dbReference type="GO" id="GO:0003684">
    <property type="term" value="F:damaged DNA binding"/>
    <property type="evidence" value="ECO:0007669"/>
    <property type="project" value="InterPro"/>
</dbReference>
<dbReference type="InterPro" id="IPR010979">
    <property type="entry name" value="Ribosomal_uS13-like_H2TH"/>
</dbReference>
<dbReference type="PROSITE" id="PS01242">
    <property type="entry name" value="ZF_FPG_1"/>
    <property type="match status" value="1"/>
</dbReference>
<dbReference type="GO" id="GO:0140078">
    <property type="term" value="F:class I DNA-(apurinic or apyrimidinic site) endonuclease activity"/>
    <property type="evidence" value="ECO:0007669"/>
    <property type="project" value="UniProtKB-EC"/>
</dbReference>
<comment type="caution">
    <text evidence="7">The sequence shown here is derived from an EMBL/GenBank/DDBJ whole genome shotgun (WGS) entry which is preliminary data.</text>
</comment>
<gene>
    <name evidence="7" type="ORF">L833_3379</name>
</gene>
<dbReference type="PANTHER" id="PTHR42697:SF1">
    <property type="entry name" value="ENDONUCLEASE 8"/>
    <property type="match status" value="1"/>
</dbReference>